<evidence type="ECO:0000313" key="3">
    <source>
        <dbReference type="Proteomes" id="UP000216133"/>
    </source>
</evidence>
<protein>
    <recommendedName>
        <fullName evidence="5">Transcriptional regulator</fullName>
    </recommendedName>
</protein>
<accession>A0A268S6G7</accession>
<dbReference type="InterPro" id="IPR009693">
    <property type="entry name" value="Glucitol_operon_activator"/>
</dbReference>
<evidence type="ECO:0008006" key="5">
    <source>
        <dbReference type="Google" id="ProtNLM"/>
    </source>
</evidence>
<proteinExistence type="predicted"/>
<dbReference type="AlphaFoldDB" id="A0A268S6G7"/>
<reference evidence="3 4" key="1">
    <citation type="submission" date="2017-07" db="EMBL/GenBank/DDBJ databases">
        <title>Isolation and whole genome analysis of endospore-forming bacteria from heroin.</title>
        <authorList>
            <person name="Kalinowski J."/>
            <person name="Ahrens B."/>
            <person name="Al-Dilaimi A."/>
            <person name="Winkler A."/>
            <person name="Wibberg D."/>
            <person name="Schleenbecker U."/>
            <person name="Ruckert C."/>
            <person name="Wolfel R."/>
            <person name="Grass G."/>
        </authorList>
    </citation>
    <scope>NUCLEOTIDE SEQUENCE [LARGE SCALE GENOMIC DNA]</scope>
    <source>
        <strain evidence="2 3">7523-2</strain>
        <strain evidence="1 4">7539</strain>
    </source>
</reference>
<name>A0A268S6G7_SHOCL</name>
<dbReference type="Proteomes" id="UP000216207">
    <property type="component" value="Unassembled WGS sequence"/>
</dbReference>
<dbReference type="Pfam" id="PF06923">
    <property type="entry name" value="GutM"/>
    <property type="match status" value="1"/>
</dbReference>
<dbReference type="PIRSF" id="PIRSF011474">
    <property type="entry name" value="Glucitol_operon_activator"/>
    <property type="match status" value="1"/>
</dbReference>
<dbReference type="EMBL" id="NPCC01000052">
    <property type="protein sequence ID" value="PAE86745.1"/>
    <property type="molecule type" value="Genomic_DNA"/>
</dbReference>
<sequence>MAILLAIVCLGVGFLLQSVLGFWQIKHFNNRYRSFRQEGQVAIGRSKGIIRTGVILLLLVDRKANIIRAERMQGMTIFARFKELPSLKGQPLFYVDQGVERRLDPFTRKALADAKHVYRVVKAGGEVKPPKAPLSQLLTVFTRKREVSS</sequence>
<dbReference type="EMBL" id="NPBS01000002">
    <property type="protein sequence ID" value="PAF28017.1"/>
    <property type="molecule type" value="Genomic_DNA"/>
</dbReference>
<evidence type="ECO:0000313" key="1">
    <source>
        <dbReference type="EMBL" id="PAE86745.1"/>
    </source>
</evidence>
<organism evidence="2 3">
    <name type="scientific">Shouchella clausii</name>
    <name type="common">Alkalihalobacillus clausii</name>
    <dbReference type="NCBI Taxonomy" id="79880"/>
    <lineage>
        <taxon>Bacteria</taxon>
        <taxon>Bacillati</taxon>
        <taxon>Bacillota</taxon>
        <taxon>Bacilli</taxon>
        <taxon>Bacillales</taxon>
        <taxon>Bacillaceae</taxon>
        <taxon>Shouchella</taxon>
    </lineage>
</organism>
<evidence type="ECO:0000313" key="2">
    <source>
        <dbReference type="EMBL" id="PAF28017.1"/>
    </source>
</evidence>
<comment type="caution">
    <text evidence="2">The sequence shown here is derived from an EMBL/GenBank/DDBJ whole genome shotgun (WGS) entry which is preliminary data.</text>
</comment>
<gene>
    <name evidence="2" type="ORF">CHH61_00595</name>
    <name evidence="1" type="ORF">CHH72_21975</name>
</gene>
<evidence type="ECO:0000313" key="4">
    <source>
        <dbReference type="Proteomes" id="UP000216207"/>
    </source>
</evidence>
<dbReference type="RefSeq" id="WP_095236991.1">
    <property type="nucleotide sequence ID" value="NZ_BOQQ01000008.1"/>
</dbReference>
<dbReference type="Proteomes" id="UP000216133">
    <property type="component" value="Unassembled WGS sequence"/>
</dbReference>